<evidence type="ECO:0000256" key="1">
    <source>
        <dbReference type="ARBA" id="ARBA00004123"/>
    </source>
</evidence>
<dbReference type="Proteomes" id="UP000437017">
    <property type="component" value="Unassembled WGS sequence"/>
</dbReference>
<evidence type="ECO:0000313" key="17">
    <source>
        <dbReference type="EMBL" id="KAB0406442.1"/>
    </source>
</evidence>
<evidence type="ECO:0000256" key="9">
    <source>
        <dbReference type="ARBA" id="ARBA00022786"/>
    </source>
</evidence>
<protein>
    <recommendedName>
        <fullName evidence="6">Protein cereblon</fullName>
    </recommendedName>
</protein>
<evidence type="ECO:0000259" key="16">
    <source>
        <dbReference type="PROSITE" id="PS51788"/>
    </source>
</evidence>
<accession>A0A6A1QCR6</accession>
<dbReference type="EMBL" id="SGJD01000188">
    <property type="protein sequence ID" value="KAB0406442.1"/>
    <property type="molecule type" value="Genomic_DNA"/>
</dbReference>
<evidence type="ECO:0000256" key="3">
    <source>
        <dbReference type="ARBA" id="ARBA00004496"/>
    </source>
</evidence>
<keyword evidence="13" id="KW-0539">Nucleus</keyword>
<evidence type="ECO:0000256" key="13">
    <source>
        <dbReference type="ARBA" id="ARBA00023242"/>
    </source>
</evidence>
<keyword evidence="8" id="KW-0479">Metal-binding</keyword>
<dbReference type="PANTHER" id="PTHR14255:SF4">
    <property type="entry name" value="PROTEIN CEREBLON"/>
    <property type="match status" value="1"/>
</dbReference>
<dbReference type="CDD" id="cd15777">
    <property type="entry name" value="CRBN_C_like"/>
    <property type="match status" value="1"/>
</dbReference>
<evidence type="ECO:0000256" key="6">
    <source>
        <dbReference type="ARBA" id="ARBA00014394"/>
    </source>
</evidence>
<keyword evidence="9" id="KW-0833">Ubl conjugation pathway</keyword>
<dbReference type="InterPro" id="IPR004910">
    <property type="entry name" value="Yippee/Mis18/Cereblon"/>
</dbReference>
<evidence type="ECO:0000256" key="12">
    <source>
        <dbReference type="ARBA" id="ARBA00023136"/>
    </source>
</evidence>
<dbReference type="InterPro" id="IPR046336">
    <property type="entry name" value="Lon_prtase_N_sf"/>
</dbReference>
<sequence length="690" mass="78146">STNAGSALRSPASPVTAVIAWRSDALRSEYILQSKIHSPINNDLPPAKTGQDMERTWFLVGCFVIPQFTAIKSINRKFYRLESEGKGLRDNRTEKGEIPRGSVTSLYECGCPRCRILHAPYCEGNQVAKCEDEDIGCNVEQNEIEIYLSPYLLSAGLSGVLVTVVKKTTDPIDVLEATFTDCRFDFCTLFSQMHYFMKMSQSYKELKIPDSNPFLSRNAKHDCESSTGSWLTRGAGHSAGTTSGEDPGRSELPCLGARCLQCKETYAAAEDEEEDEIEMEVEDQDSKEPKKPNIINFDTSLPTSHTYLGSDMEEFHGRTLHDDDSCPVIPVLPQVMMILIPGQTLPLQLFSPQEVSMVRNLIQKDRTFAVLAYSNVQEREAQFGTTAEIYAYREEQDFGIEIVKVKAIGRQRFKVLELRTQSDGIQQAKVQILPECVLPSTMSAVQLESLNKCQIVPSKPVSREDQCSYKWWQKYQKRKFHCANLTSWPRWLYSLYDAETLMERIKRQLHEWDENLKEDSLPSNPIDFSYRVAACLPIDDVLRIQLLKIGSAIQRLRCELDIMNKCTSLCCKQCQETEITTKNEIFSLSLCGPMAAYVNPHGYVHETLTVYKACNLNLIGRPSTEHSWFPGFAWTIAQCRICASHIGWKFTATKKDMLPQKFWGLTRSALLPTIPDTEDDISPDKIILCL</sequence>
<comment type="similarity">
    <text evidence="5">Belongs to the CRBN family.</text>
</comment>
<keyword evidence="10" id="KW-0862">Zinc</keyword>
<dbReference type="Pfam" id="PF03226">
    <property type="entry name" value="Yippee-Mis18"/>
    <property type="match status" value="1"/>
</dbReference>
<dbReference type="InterPro" id="IPR034750">
    <property type="entry name" value="CULT"/>
</dbReference>
<dbReference type="FunFam" id="2.170.150.20:FF:000007">
    <property type="entry name" value="Protein cereblon"/>
    <property type="match status" value="1"/>
</dbReference>
<evidence type="ECO:0000256" key="14">
    <source>
        <dbReference type="SAM" id="MobiDB-lite"/>
    </source>
</evidence>
<dbReference type="GO" id="GO:0046872">
    <property type="term" value="F:metal ion binding"/>
    <property type="evidence" value="ECO:0007669"/>
    <property type="project" value="UniProtKB-KW"/>
</dbReference>
<evidence type="ECO:0000256" key="4">
    <source>
        <dbReference type="ARBA" id="ARBA00004906"/>
    </source>
</evidence>
<dbReference type="Gene3D" id="1.20.58.1480">
    <property type="match status" value="1"/>
</dbReference>
<evidence type="ECO:0000256" key="8">
    <source>
        <dbReference type="ARBA" id="ARBA00022723"/>
    </source>
</evidence>
<dbReference type="GO" id="GO:0005737">
    <property type="term" value="C:cytoplasm"/>
    <property type="evidence" value="ECO:0007669"/>
    <property type="project" value="UniProtKB-SubCell"/>
</dbReference>
<dbReference type="AlphaFoldDB" id="A0A6A1QCR6"/>
<keyword evidence="18" id="KW-1185">Reference proteome</keyword>
<dbReference type="PROSITE" id="PS51787">
    <property type="entry name" value="LON_N"/>
    <property type="match status" value="1"/>
</dbReference>
<evidence type="ECO:0000256" key="11">
    <source>
        <dbReference type="ARBA" id="ARBA00022843"/>
    </source>
</evidence>
<dbReference type="UniPathway" id="UPA00143"/>
<dbReference type="Gene3D" id="2.30.130.40">
    <property type="entry name" value="LON domain-like"/>
    <property type="match status" value="1"/>
</dbReference>
<evidence type="ECO:0000313" key="18">
    <source>
        <dbReference type="Proteomes" id="UP000437017"/>
    </source>
</evidence>
<dbReference type="PROSITE" id="PS51788">
    <property type="entry name" value="CULT"/>
    <property type="match status" value="1"/>
</dbReference>
<feature type="region of interest" description="Disordered" evidence="14">
    <location>
        <begin position="226"/>
        <end position="249"/>
    </location>
</feature>
<feature type="compositionally biased region" description="Acidic residues" evidence="14">
    <location>
        <begin position="270"/>
        <end position="283"/>
    </location>
</feature>
<dbReference type="SMART" id="SM00464">
    <property type="entry name" value="LON"/>
    <property type="match status" value="1"/>
</dbReference>
<dbReference type="SUPFAM" id="SSF88697">
    <property type="entry name" value="PUA domain-like"/>
    <property type="match status" value="1"/>
</dbReference>
<dbReference type="InterPro" id="IPR003111">
    <property type="entry name" value="Lon_prtase_N"/>
</dbReference>
<evidence type="ECO:0000256" key="2">
    <source>
        <dbReference type="ARBA" id="ARBA00004170"/>
    </source>
</evidence>
<gene>
    <name evidence="17" type="ORF">E2I00_002078</name>
</gene>
<evidence type="ECO:0000256" key="5">
    <source>
        <dbReference type="ARBA" id="ARBA00005293"/>
    </source>
</evidence>
<dbReference type="GO" id="GO:0016020">
    <property type="term" value="C:membrane"/>
    <property type="evidence" value="ECO:0007669"/>
    <property type="project" value="UniProtKB-SubCell"/>
</dbReference>
<reference evidence="17 18" key="1">
    <citation type="journal article" date="2019" name="PLoS ONE">
        <title>Genomic analyses reveal an absence of contemporary introgressive admixture between fin whales and blue whales, despite known hybrids.</title>
        <authorList>
            <person name="Westbury M.V."/>
            <person name="Petersen B."/>
            <person name="Lorenzen E.D."/>
        </authorList>
    </citation>
    <scope>NUCLEOTIDE SEQUENCE [LARGE SCALE GENOMIC DNA]</scope>
    <source>
        <strain evidence="17">FinWhale-01</strain>
    </source>
</reference>
<keyword evidence="7" id="KW-0963">Cytoplasm</keyword>
<feature type="region of interest" description="Disordered" evidence="14">
    <location>
        <begin position="270"/>
        <end position="298"/>
    </location>
</feature>
<dbReference type="GO" id="GO:0031464">
    <property type="term" value="C:Cul4A-RING E3 ubiquitin ligase complex"/>
    <property type="evidence" value="ECO:0007669"/>
    <property type="project" value="TreeGrafter"/>
</dbReference>
<comment type="subcellular location">
    <subcellularLocation>
        <location evidence="3">Cytoplasm</location>
    </subcellularLocation>
    <subcellularLocation>
        <location evidence="2">Membrane</location>
        <topology evidence="2">Peripheral membrane protein</topology>
    </subcellularLocation>
    <subcellularLocation>
        <location evidence="1">Nucleus</location>
    </subcellularLocation>
</comment>
<comment type="pathway">
    <text evidence="4">Protein modification; protein ubiquitination.</text>
</comment>
<dbReference type="InterPro" id="IPR015947">
    <property type="entry name" value="PUA-like_sf"/>
</dbReference>
<dbReference type="FunFam" id="1.20.58.1480:FF:000004">
    <property type="entry name" value="Cereblon, isoform CRA_c"/>
    <property type="match status" value="1"/>
</dbReference>
<dbReference type="Gene3D" id="2.170.150.20">
    <property type="entry name" value="Peptide methionine sulfoxide reductase"/>
    <property type="match status" value="1"/>
</dbReference>
<dbReference type="GO" id="GO:0005634">
    <property type="term" value="C:nucleus"/>
    <property type="evidence" value="ECO:0007669"/>
    <property type="project" value="UniProtKB-SubCell"/>
</dbReference>
<dbReference type="OrthoDB" id="267517at2759"/>
<keyword evidence="11" id="KW-0832">Ubl conjugation</keyword>
<dbReference type="GO" id="GO:0016567">
    <property type="term" value="P:protein ubiquitination"/>
    <property type="evidence" value="ECO:0007669"/>
    <property type="project" value="UniProtKB-UniPathway"/>
</dbReference>
<dbReference type="FunFam" id="2.30.130.40:FF:000002">
    <property type="entry name" value="Cereblon, isoform CRA_c"/>
    <property type="match status" value="1"/>
</dbReference>
<comment type="caution">
    <text evidence="17">The sequence shown here is derived from an EMBL/GenBank/DDBJ whole genome shotgun (WGS) entry which is preliminary data.</text>
</comment>
<name>A0A6A1QCR6_BALPH</name>
<feature type="domain" description="Lon N-terminal" evidence="15">
    <location>
        <begin position="329"/>
        <end position="567"/>
    </location>
</feature>
<organism evidence="17 18">
    <name type="scientific">Balaenoptera physalus</name>
    <name type="common">Fin whale</name>
    <name type="synonym">Balaena physalus</name>
    <dbReference type="NCBI Taxonomy" id="9770"/>
    <lineage>
        <taxon>Eukaryota</taxon>
        <taxon>Metazoa</taxon>
        <taxon>Chordata</taxon>
        <taxon>Craniata</taxon>
        <taxon>Vertebrata</taxon>
        <taxon>Euteleostomi</taxon>
        <taxon>Mammalia</taxon>
        <taxon>Eutheria</taxon>
        <taxon>Laurasiatheria</taxon>
        <taxon>Artiodactyla</taxon>
        <taxon>Whippomorpha</taxon>
        <taxon>Cetacea</taxon>
        <taxon>Mysticeti</taxon>
        <taxon>Balaenopteridae</taxon>
        <taxon>Balaenoptera</taxon>
    </lineage>
</organism>
<dbReference type="PANTHER" id="PTHR14255">
    <property type="entry name" value="CEREBLON"/>
    <property type="match status" value="1"/>
</dbReference>
<evidence type="ECO:0000259" key="15">
    <source>
        <dbReference type="PROSITE" id="PS51787"/>
    </source>
</evidence>
<keyword evidence="12" id="KW-0472">Membrane</keyword>
<evidence type="ECO:0000256" key="7">
    <source>
        <dbReference type="ARBA" id="ARBA00022490"/>
    </source>
</evidence>
<dbReference type="Pfam" id="PF02190">
    <property type="entry name" value="LON_substr_bdg"/>
    <property type="match status" value="1"/>
</dbReference>
<evidence type="ECO:0000256" key="10">
    <source>
        <dbReference type="ARBA" id="ARBA00022833"/>
    </source>
</evidence>
<feature type="domain" description="CULT" evidence="16">
    <location>
        <begin position="566"/>
        <end position="674"/>
    </location>
</feature>
<feature type="non-terminal residue" evidence="17">
    <location>
        <position position="1"/>
    </location>
</feature>
<proteinExistence type="inferred from homology"/>